<dbReference type="NCBIfam" id="TIGR02365">
    <property type="entry name" value="dha_L_ycgS"/>
    <property type="match status" value="1"/>
</dbReference>
<evidence type="ECO:0000313" key="5">
    <source>
        <dbReference type="Proteomes" id="UP001596242"/>
    </source>
</evidence>
<dbReference type="Pfam" id="PF02734">
    <property type="entry name" value="Dak2"/>
    <property type="match status" value="1"/>
</dbReference>
<evidence type="ECO:0000256" key="2">
    <source>
        <dbReference type="ARBA" id="ARBA00022777"/>
    </source>
</evidence>
<dbReference type="EMBL" id="JBHSPT010000001">
    <property type="protein sequence ID" value="MFC6053987.1"/>
    <property type="molecule type" value="Genomic_DNA"/>
</dbReference>
<dbReference type="PANTHER" id="PTHR28629">
    <property type="entry name" value="TRIOKINASE/FMN CYCLASE"/>
    <property type="match status" value="1"/>
</dbReference>
<feature type="domain" description="DhaL" evidence="3">
    <location>
        <begin position="5"/>
        <end position="195"/>
    </location>
</feature>
<protein>
    <submittedName>
        <fullName evidence="4">Dihydroxyacetone kinase subunit DhaL</fullName>
        <ecNumber evidence="4">2.7.1.121</ecNumber>
    </submittedName>
</protein>
<dbReference type="InterPro" id="IPR012737">
    <property type="entry name" value="DhaK_L_YcgS"/>
</dbReference>
<dbReference type="PROSITE" id="PS51480">
    <property type="entry name" value="DHAL"/>
    <property type="match status" value="1"/>
</dbReference>
<dbReference type="RefSeq" id="WP_386391968.1">
    <property type="nucleotide sequence ID" value="NZ_JBHSPT010000001.1"/>
</dbReference>
<organism evidence="4 5">
    <name type="scientific">Streptomyces pratens</name>
    <dbReference type="NCBI Taxonomy" id="887456"/>
    <lineage>
        <taxon>Bacteria</taxon>
        <taxon>Bacillati</taxon>
        <taxon>Actinomycetota</taxon>
        <taxon>Actinomycetes</taxon>
        <taxon>Kitasatosporales</taxon>
        <taxon>Streptomycetaceae</taxon>
        <taxon>Streptomyces</taxon>
    </lineage>
</organism>
<evidence type="ECO:0000313" key="4">
    <source>
        <dbReference type="EMBL" id="MFC6053987.1"/>
    </source>
</evidence>
<dbReference type="SUPFAM" id="SSF101473">
    <property type="entry name" value="DhaL-like"/>
    <property type="match status" value="1"/>
</dbReference>
<evidence type="ECO:0000256" key="1">
    <source>
        <dbReference type="ARBA" id="ARBA00022679"/>
    </source>
</evidence>
<dbReference type="InterPro" id="IPR004007">
    <property type="entry name" value="DhaL_dom"/>
</dbReference>
<keyword evidence="2 4" id="KW-0418">Kinase</keyword>
<dbReference type="InterPro" id="IPR050861">
    <property type="entry name" value="Dihydroxyacetone_Kinase"/>
</dbReference>
<name>A0ABW1LSN6_9ACTN</name>
<gene>
    <name evidence="4" type="primary">dhaL</name>
    <name evidence="4" type="ORF">ACFP50_00340</name>
</gene>
<keyword evidence="5" id="KW-1185">Reference proteome</keyword>
<reference evidence="5" key="1">
    <citation type="journal article" date="2019" name="Int. J. Syst. Evol. Microbiol.">
        <title>The Global Catalogue of Microorganisms (GCM) 10K type strain sequencing project: providing services to taxonomists for standard genome sequencing and annotation.</title>
        <authorList>
            <consortium name="The Broad Institute Genomics Platform"/>
            <consortium name="The Broad Institute Genome Sequencing Center for Infectious Disease"/>
            <person name="Wu L."/>
            <person name="Ma J."/>
        </authorList>
    </citation>
    <scope>NUCLEOTIDE SEQUENCE [LARGE SCALE GENOMIC DNA]</scope>
    <source>
        <strain evidence="5">JCM 12763</strain>
    </source>
</reference>
<dbReference type="InterPro" id="IPR036117">
    <property type="entry name" value="DhaL_dom_sf"/>
</dbReference>
<evidence type="ECO:0000259" key="3">
    <source>
        <dbReference type="PROSITE" id="PS51480"/>
    </source>
</evidence>
<dbReference type="Gene3D" id="1.25.40.340">
    <property type="match status" value="1"/>
</dbReference>
<dbReference type="GO" id="GO:0047324">
    <property type="term" value="F:phosphoenolpyruvate-glycerone phosphotransferase activity"/>
    <property type="evidence" value="ECO:0007669"/>
    <property type="project" value="UniProtKB-EC"/>
</dbReference>
<sequence length="217" mass="22167">MLDADFFRRWMAVTSTTVDREAERLTALDSPIGDADHGSNLRRGFSAVRAALDKEPPATPGAVLTRSGRLLISTVGGASGPLYGTLLRRTGKALGDAPEVSREQLAEALRTGVAAVRQLGGAAPGDKTMIDALVPAVDALGDSFAAARAAAEKGAVATTPMRARKGRASYLGERSIGHQDPGATSAALLIACLAETSETSEASEASGTYEAGEVSGG</sequence>
<accession>A0ABW1LSN6</accession>
<keyword evidence="1 4" id="KW-0808">Transferase</keyword>
<dbReference type="SMART" id="SM01120">
    <property type="entry name" value="Dak2"/>
    <property type="match status" value="1"/>
</dbReference>
<comment type="caution">
    <text evidence="4">The sequence shown here is derived from an EMBL/GenBank/DDBJ whole genome shotgun (WGS) entry which is preliminary data.</text>
</comment>
<proteinExistence type="predicted"/>
<dbReference type="PANTHER" id="PTHR28629:SF4">
    <property type="entry name" value="TRIOKINASE_FMN CYCLASE"/>
    <property type="match status" value="1"/>
</dbReference>
<dbReference type="EC" id="2.7.1.121" evidence="4"/>
<dbReference type="Proteomes" id="UP001596242">
    <property type="component" value="Unassembled WGS sequence"/>
</dbReference>